<comment type="caution">
    <text evidence="1">The sequence shown here is derived from an EMBL/GenBank/DDBJ whole genome shotgun (WGS) entry which is preliminary data.</text>
</comment>
<evidence type="ECO:0000313" key="1">
    <source>
        <dbReference type="EMBL" id="MFC4292958.1"/>
    </source>
</evidence>
<dbReference type="RefSeq" id="WP_381424076.1">
    <property type="nucleotide sequence ID" value="NZ_JBHSDH010000013.1"/>
</dbReference>
<gene>
    <name evidence="1" type="ORF">ACFOWX_11090</name>
</gene>
<sequence>MRHERLPQQRRGNRVDRREASRHIVALRLVQLQTGKMGRHEAHISEIAVYGCRLYTPASLLPGDRIMFSLDNIVMTGATIIWREGQCYGCRFDLPIDIDLLKKMAFDLA</sequence>
<reference evidence="2" key="1">
    <citation type="journal article" date="2019" name="Int. J. Syst. Evol. Microbiol.">
        <title>The Global Catalogue of Microorganisms (GCM) 10K type strain sequencing project: providing services to taxonomists for standard genome sequencing and annotation.</title>
        <authorList>
            <consortium name="The Broad Institute Genomics Platform"/>
            <consortium name="The Broad Institute Genome Sequencing Center for Infectious Disease"/>
            <person name="Wu L."/>
            <person name="Ma J."/>
        </authorList>
    </citation>
    <scope>NUCLEOTIDE SEQUENCE [LARGE SCALE GENOMIC DNA]</scope>
    <source>
        <strain evidence="2">CECT 8531</strain>
    </source>
</reference>
<organism evidence="1 2">
    <name type="scientific">Sphingorhabdus arenilitoris</name>
    <dbReference type="NCBI Taxonomy" id="1490041"/>
    <lineage>
        <taxon>Bacteria</taxon>
        <taxon>Pseudomonadati</taxon>
        <taxon>Pseudomonadota</taxon>
        <taxon>Alphaproteobacteria</taxon>
        <taxon>Sphingomonadales</taxon>
        <taxon>Sphingomonadaceae</taxon>
        <taxon>Sphingorhabdus</taxon>
    </lineage>
</organism>
<accession>A0ABV8RI69</accession>
<keyword evidence="2" id="KW-1185">Reference proteome</keyword>
<dbReference type="EMBL" id="JBHSDH010000013">
    <property type="protein sequence ID" value="MFC4292958.1"/>
    <property type="molecule type" value="Genomic_DNA"/>
</dbReference>
<evidence type="ECO:0000313" key="2">
    <source>
        <dbReference type="Proteomes" id="UP001595887"/>
    </source>
</evidence>
<evidence type="ECO:0008006" key="3">
    <source>
        <dbReference type="Google" id="ProtNLM"/>
    </source>
</evidence>
<name>A0ABV8RI69_9SPHN</name>
<dbReference type="Proteomes" id="UP001595887">
    <property type="component" value="Unassembled WGS sequence"/>
</dbReference>
<dbReference type="SUPFAM" id="SSF141371">
    <property type="entry name" value="PilZ domain-like"/>
    <property type="match status" value="1"/>
</dbReference>
<protein>
    <recommendedName>
        <fullName evidence="3">PilZ domain-containing protein</fullName>
    </recommendedName>
</protein>
<proteinExistence type="predicted"/>